<dbReference type="GO" id="GO:0016787">
    <property type="term" value="F:hydrolase activity"/>
    <property type="evidence" value="ECO:0007669"/>
    <property type="project" value="UniProtKB-KW"/>
</dbReference>
<dbReference type="InterPro" id="IPR050565">
    <property type="entry name" value="LYPA1-2/EST-like"/>
</dbReference>
<dbReference type="PANTHER" id="PTHR10655">
    <property type="entry name" value="LYSOPHOSPHOLIPASE-RELATED"/>
    <property type="match status" value="1"/>
</dbReference>
<keyword evidence="2" id="KW-0378">Hydrolase</keyword>
<feature type="domain" description="Phospholipase/carboxylesterase/thioesterase" evidence="3">
    <location>
        <begin position="7"/>
        <end position="192"/>
    </location>
</feature>
<dbReference type="EMBL" id="PCGR01000003">
    <property type="protein sequence ID" value="PJK16262.1"/>
    <property type="molecule type" value="Genomic_DNA"/>
</dbReference>
<gene>
    <name evidence="4" type="ORF">CQS04_10170</name>
</gene>
<dbReference type="InterPro" id="IPR003140">
    <property type="entry name" value="PLipase/COase/thioEstase"/>
</dbReference>
<evidence type="ECO:0000256" key="1">
    <source>
        <dbReference type="ARBA" id="ARBA00006499"/>
    </source>
</evidence>
<dbReference type="Pfam" id="PF02230">
    <property type="entry name" value="Abhydrolase_2"/>
    <property type="match status" value="1"/>
</dbReference>
<comment type="caution">
    <text evidence="4">The sequence shown here is derived from an EMBL/GenBank/DDBJ whole genome shotgun (WGS) entry which is preliminary data.</text>
</comment>
<dbReference type="AlphaFoldDB" id="A0A2M9EYH9"/>
<protein>
    <submittedName>
        <fullName evidence="4">Carboxylesterase</fullName>
    </submittedName>
</protein>
<dbReference type="InterPro" id="IPR029058">
    <property type="entry name" value="AB_hydrolase_fold"/>
</dbReference>
<organism evidence="4 5">
    <name type="scientific">Chryseomicrobium excrementi</name>
    <dbReference type="NCBI Taxonomy" id="2041346"/>
    <lineage>
        <taxon>Bacteria</taxon>
        <taxon>Bacillati</taxon>
        <taxon>Bacillota</taxon>
        <taxon>Bacilli</taxon>
        <taxon>Bacillales</taxon>
        <taxon>Caryophanaceae</taxon>
        <taxon>Chryseomicrobium</taxon>
    </lineage>
</organism>
<dbReference type="OrthoDB" id="9796570at2"/>
<proteinExistence type="inferred from homology"/>
<dbReference type="SUPFAM" id="SSF53474">
    <property type="entry name" value="alpha/beta-Hydrolases"/>
    <property type="match status" value="1"/>
</dbReference>
<sequence length="205" mass="22434">MKHIFKKGTDPKAPTLLLLHGTGGNEHDLLSIASMIDEEASVLSVRGNVLENGMPRFFKRLAMGVLDQEDLAFRTKELHEFLDQAATDYGFDRNQVVAVGYSNGANIAANLVMTEANSLSGAILYHPMIPNPDATIPELSGLPVFIGAGVNDQMVPYTESEGLKAMLSEHGAEVEMHVEPYGHQLTGSEVDASKSWYLRHFKQHS</sequence>
<dbReference type="Gene3D" id="3.40.50.1820">
    <property type="entry name" value="alpha/beta hydrolase"/>
    <property type="match status" value="1"/>
</dbReference>
<evidence type="ECO:0000313" key="4">
    <source>
        <dbReference type="EMBL" id="PJK16262.1"/>
    </source>
</evidence>
<name>A0A2M9EYH9_9BACL</name>
<dbReference type="RefSeq" id="WP_100354036.1">
    <property type="nucleotide sequence ID" value="NZ_PCGR01000003.1"/>
</dbReference>
<evidence type="ECO:0000256" key="2">
    <source>
        <dbReference type="ARBA" id="ARBA00022801"/>
    </source>
</evidence>
<evidence type="ECO:0000313" key="5">
    <source>
        <dbReference type="Proteomes" id="UP000228680"/>
    </source>
</evidence>
<evidence type="ECO:0000259" key="3">
    <source>
        <dbReference type="Pfam" id="PF02230"/>
    </source>
</evidence>
<dbReference type="PANTHER" id="PTHR10655:SF17">
    <property type="entry name" value="LYSOPHOSPHOLIPASE-LIKE PROTEIN 1"/>
    <property type="match status" value="1"/>
</dbReference>
<keyword evidence="5" id="KW-1185">Reference proteome</keyword>
<dbReference type="Proteomes" id="UP000228680">
    <property type="component" value="Unassembled WGS sequence"/>
</dbReference>
<reference evidence="4 5" key="1">
    <citation type="submission" date="2017-10" db="EMBL/GenBank/DDBJ databases">
        <title>Draft genome of Chryseomicrobium casticus sp. nov.</title>
        <authorList>
            <person name="Chakraborty R."/>
            <person name="Saha T."/>
        </authorList>
    </citation>
    <scope>NUCLEOTIDE SEQUENCE [LARGE SCALE GENOMIC DNA]</scope>
    <source>
        <strain evidence="4 5">ET03</strain>
    </source>
</reference>
<comment type="similarity">
    <text evidence="1">Belongs to the AB hydrolase superfamily. AB hydrolase 2 family.</text>
</comment>
<accession>A0A2M9EYH9</accession>